<organism evidence="2 3">
    <name type="scientific">Undibacterium seohonense</name>
    <dbReference type="NCBI Taxonomy" id="1344950"/>
    <lineage>
        <taxon>Bacteria</taxon>
        <taxon>Pseudomonadati</taxon>
        <taxon>Pseudomonadota</taxon>
        <taxon>Betaproteobacteria</taxon>
        <taxon>Burkholderiales</taxon>
        <taxon>Oxalobacteraceae</taxon>
        <taxon>Undibacterium</taxon>
    </lineage>
</organism>
<feature type="transmembrane region" description="Helical" evidence="1">
    <location>
        <begin position="50"/>
        <end position="75"/>
    </location>
</feature>
<dbReference type="RefSeq" id="WP_186922128.1">
    <property type="nucleotide sequence ID" value="NZ_JACOFW010000005.1"/>
</dbReference>
<feature type="transmembrane region" description="Helical" evidence="1">
    <location>
        <begin position="87"/>
        <end position="108"/>
    </location>
</feature>
<accession>A0ABR6X3V8</accession>
<protein>
    <submittedName>
        <fullName evidence="2">Uncharacterized protein</fullName>
    </submittedName>
</protein>
<keyword evidence="1" id="KW-0472">Membrane</keyword>
<gene>
    <name evidence="2" type="ORF">H8K52_06775</name>
</gene>
<proteinExistence type="predicted"/>
<keyword evidence="3" id="KW-1185">Reference proteome</keyword>
<sequence>MTQIWQTIKESAVEAWDEYWRPFLWLLPVSWRLKLSVSNAENSQKFSRSVLWLITTTLASATLAGGFLYALVTYVPLGVLSASRASIFVIVGAIAVLRIAFYLLIIVLRR</sequence>
<reference evidence="2 3" key="1">
    <citation type="submission" date="2020-08" db="EMBL/GenBank/DDBJ databases">
        <title>Novel species isolated from subtropical streams in China.</title>
        <authorList>
            <person name="Lu H."/>
        </authorList>
    </citation>
    <scope>NUCLEOTIDE SEQUENCE [LARGE SCALE GENOMIC DNA]</scope>
    <source>
        <strain evidence="2 3">KACC 16656</strain>
    </source>
</reference>
<dbReference type="EMBL" id="JACOFW010000005">
    <property type="protein sequence ID" value="MBC3807046.1"/>
    <property type="molecule type" value="Genomic_DNA"/>
</dbReference>
<name>A0ABR6X3V8_9BURK</name>
<evidence type="ECO:0000313" key="2">
    <source>
        <dbReference type="EMBL" id="MBC3807046.1"/>
    </source>
</evidence>
<evidence type="ECO:0000313" key="3">
    <source>
        <dbReference type="Proteomes" id="UP000648257"/>
    </source>
</evidence>
<keyword evidence="1" id="KW-0812">Transmembrane</keyword>
<evidence type="ECO:0000256" key="1">
    <source>
        <dbReference type="SAM" id="Phobius"/>
    </source>
</evidence>
<dbReference type="Proteomes" id="UP000648257">
    <property type="component" value="Unassembled WGS sequence"/>
</dbReference>
<keyword evidence="1" id="KW-1133">Transmembrane helix</keyword>
<comment type="caution">
    <text evidence="2">The sequence shown here is derived from an EMBL/GenBank/DDBJ whole genome shotgun (WGS) entry which is preliminary data.</text>
</comment>